<feature type="compositionally biased region" description="Polar residues" evidence="1">
    <location>
        <begin position="100"/>
        <end position="109"/>
    </location>
</feature>
<feature type="region of interest" description="Disordered" evidence="1">
    <location>
        <begin position="39"/>
        <end position="251"/>
    </location>
</feature>
<keyword evidence="3" id="KW-1185">Reference proteome</keyword>
<evidence type="ECO:0000313" key="2">
    <source>
        <dbReference type="EMBL" id="GFS27884.1"/>
    </source>
</evidence>
<proteinExistence type="predicted"/>
<name>A0AAV4JYJ7_9GAST</name>
<reference evidence="2 3" key="1">
    <citation type="journal article" date="2021" name="Elife">
        <title>Chloroplast acquisition without the gene transfer in kleptoplastic sea slugs, Plakobranchus ocellatus.</title>
        <authorList>
            <person name="Maeda T."/>
            <person name="Takahashi S."/>
            <person name="Yoshida T."/>
            <person name="Shimamura S."/>
            <person name="Takaki Y."/>
            <person name="Nagai Y."/>
            <person name="Toyoda A."/>
            <person name="Suzuki Y."/>
            <person name="Arimoto A."/>
            <person name="Ishii H."/>
            <person name="Satoh N."/>
            <person name="Nishiyama T."/>
            <person name="Hasebe M."/>
            <person name="Maruyama T."/>
            <person name="Minagawa J."/>
            <person name="Obokata J."/>
            <person name="Shigenobu S."/>
        </authorList>
    </citation>
    <scope>NUCLEOTIDE SEQUENCE [LARGE SCALE GENOMIC DNA]</scope>
</reference>
<gene>
    <name evidence="2" type="ORF">ElyMa_005313900</name>
</gene>
<comment type="caution">
    <text evidence="2">The sequence shown here is derived from an EMBL/GenBank/DDBJ whole genome shotgun (WGS) entry which is preliminary data.</text>
</comment>
<evidence type="ECO:0000313" key="3">
    <source>
        <dbReference type="Proteomes" id="UP000762676"/>
    </source>
</evidence>
<protein>
    <submittedName>
        <fullName evidence="2">Uncharacterized protein</fullName>
    </submittedName>
</protein>
<feature type="region of interest" description="Disordered" evidence="1">
    <location>
        <begin position="325"/>
        <end position="366"/>
    </location>
</feature>
<accession>A0AAV4JYJ7</accession>
<evidence type="ECO:0000256" key="1">
    <source>
        <dbReference type="SAM" id="MobiDB-lite"/>
    </source>
</evidence>
<feature type="compositionally biased region" description="Polar residues" evidence="1">
    <location>
        <begin position="149"/>
        <end position="161"/>
    </location>
</feature>
<feature type="region of interest" description="Disordered" evidence="1">
    <location>
        <begin position="276"/>
        <end position="298"/>
    </location>
</feature>
<sequence length="366" mass="38656">MSSPPYPFSGRAVNPRSPPNVVPTASLVQMSAGMSLRTFATQGGHGLPPAYPHQPGLNSAQQQQQQQQQQLAFNYHMQQQQQQQQHHHPAGMSPPHPVSLPSSCQQQAVSGPPPPIAVNPAVPGMQPHGSSCSEPGVLSPHNQHRLHQTLPSPTTLSPNGTSHHHHQMGIPPGPPHLYRQNPAIYHQYHPSHHLHQPGISTLTPPTHSSPPSSPTGHAMGSPSSFHPSASPRVGPATFDPGQAVGYGGIPASSPSGRVGGAFPNGHMFSPPVRAAGATAAPVKNGQPEPGGIYSHGYKPPGMGEGGLWSSAQSPAGFEAGRFEDTHRQQYNGTGPERVDHFLGPGPDGHAGKLAVPRRHDRRQDHM</sequence>
<feature type="region of interest" description="Disordered" evidence="1">
    <location>
        <begin position="1"/>
        <end position="20"/>
    </location>
</feature>
<organism evidence="2 3">
    <name type="scientific">Elysia marginata</name>
    <dbReference type="NCBI Taxonomy" id="1093978"/>
    <lineage>
        <taxon>Eukaryota</taxon>
        <taxon>Metazoa</taxon>
        <taxon>Spiralia</taxon>
        <taxon>Lophotrochozoa</taxon>
        <taxon>Mollusca</taxon>
        <taxon>Gastropoda</taxon>
        <taxon>Heterobranchia</taxon>
        <taxon>Euthyneura</taxon>
        <taxon>Panpulmonata</taxon>
        <taxon>Sacoglossa</taxon>
        <taxon>Placobranchoidea</taxon>
        <taxon>Plakobranchidae</taxon>
        <taxon>Elysia</taxon>
    </lineage>
</organism>
<dbReference type="Proteomes" id="UP000762676">
    <property type="component" value="Unassembled WGS sequence"/>
</dbReference>
<dbReference type="AlphaFoldDB" id="A0AAV4JYJ7"/>
<feature type="compositionally biased region" description="Low complexity" evidence="1">
    <location>
        <begin position="61"/>
        <end position="70"/>
    </location>
</feature>
<dbReference type="EMBL" id="BMAT01010577">
    <property type="protein sequence ID" value="GFS27884.1"/>
    <property type="molecule type" value="Genomic_DNA"/>
</dbReference>